<evidence type="ECO:0000259" key="1">
    <source>
        <dbReference type="Pfam" id="PF00085"/>
    </source>
</evidence>
<dbReference type="SUPFAM" id="SSF52833">
    <property type="entry name" value="Thioredoxin-like"/>
    <property type="match status" value="1"/>
</dbReference>
<dbReference type="Gene3D" id="3.40.30.10">
    <property type="entry name" value="Glutaredoxin"/>
    <property type="match status" value="1"/>
</dbReference>
<evidence type="ECO:0000313" key="2">
    <source>
        <dbReference type="EMBL" id="PSC68245.1"/>
    </source>
</evidence>
<dbReference type="Pfam" id="PF00085">
    <property type="entry name" value="Thioredoxin"/>
    <property type="match status" value="1"/>
</dbReference>
<dbReference type="InterPro" id="IPR036249">
    <property type="entry name" value="Thioredoxin-like_sf"/>
</dbReference>
<dbReference type="STRING" id="554055.A0A2P6V2C6"/>
<comment type="caution">
    <text evidence="2">The sequence shown here is derived from an EMBL/GenBank/DDBJ whole genome shotgun (WGS) entry which is preliminary data.</text>
</comment>
<protein>
    <submittedName>
        <fullName evidence="2">Thiol reductase thioredoxin</fullName>
    </submittedName>
</protein>
<dbReference type="GO" id="GO:0015035">
    <property type="term" value="F:protein-disulfide reductase activity"/>
    <property type="evidence" value="ECO:0007669"/>
    <property type="project" value="TreeGrafter"/>
</dbReference>
<dbReference type="GO" id="GO:0005737">
    <property type="term" value="C:cytoplasm"/>
    <property type="evidence" value="ECO:0007669"/>
    <property type="project" value="TreeGrafter"/>
</dbReference>
<dbReference type="InterPro" id="IPR013766">
    <property type="entry name" value="Thioredoxin_domain"/>
</dbReference>
<dbReference type="Proteomes" id="UP000239649">
    <property type="component" value="Unassembled WGS sequence"/>
</dbReference>
<evidence type="ECO:0000313" key="3">
    <source>
        <dbReference type="Proteomes" id="UP000239649"/>
    </source>
</evidence>
<dbReference type="PANTHER" id="PTHR45663">
    <property type="entry name" value="GEO12009P1"/>
    <property type="match status" value="1"/>
</dbReference>
<dbReference type="AlphaFoldDB" id="A0A2P6V2C6"/>
<dbReference type="CDD" id="cd02947">
    <property type="entry name" value="TRX_family"/>
    <property type="match status" value="1"/>
</dbReference>
<organism evidence="2 3">
    <name type="scientific">Micractinium conductrix</name>
    <dbReference type="NCBI Taxonomy" id="554055"/>
    <lineage>
        <taxon>Eukaryota</taxon>
        <taxon>Viridiplantae</taxon>
        <taxon>Chlorophyta</taxon>
        <taxon>core chlorophytes</taxon>
        <taxon>Trebouxiophyceae</taxon>
        <taxon>Chlorellales</taxon>
        <taxon>Chlorellaceae</taxon>
        <taxon>Chlorella clade</taxon>
        <taxon>Micractinium</taxon>
    </lineage>
</organism>
<proteinExistence type="predicted"/>
<sequence length="61" mass="6945">MRGKVKFVKLDTERYPSIASQYSIGALPTLILFKNGKPVDRIEGALMGDQLKQRLNYFLSQ</sequence>
<keyword evidence="3" id="KW-1185">Reference proteome</keyword>
<name>A0A2P6V2C6_9CHLO</name>
<feature type="domain" description="Thioredoxin" evidence="1">
    <location>
        <begin position="3"/>
        <end position="55"/>
    </location>
</feature>
<dbReference type="EMBL" id="LHPF02000039">
    <property type="protein sequence ID" value="PSC68245.1"/>
    <property type="molecule type" value="Genomic_DNA"/>
</dbReference>
<dbReference type="PANTHER" id="PTHR45663:SF15">
    <property type="entry name" value="THIOREDOXIN Y1, CHLOROPLASTIC"/>
    <property type="match status" value="1"/>
</dbReference>
<gene>
    <name evidence="2" type="ORF">C2E20_8101</name>
</gene>
<accession>A0A2P6V2C6</accession>
<reference evidence="2 3" key="1">
    <citation type="journal article" date="2018" name="Plant J.">
        <title>Genome sequences of Chlorella sorokiniana UTEX 1602 and Micractinium conductrix SAG 241.80: implications to maltose excretion by a green alga.</title>
        <authorList>
            <person name="Arriola M.B."/>
            <person name="Velmurugan N."/>
            <person name="Zhang Y."/>
            <person name="Plunkett M.H."/>
            <person name="Hondzo H."/>
            <person name="Barney B.M."/>
        </authorList>
    </citation>
    <scope>NUCLEOTIDE SEQUENCE [LARGE SCALE GENOMIC DNA]</scope>
    <source>
        <strain evidence="2 3">SAG 241.80</strain>
    </source>
</reference>
<dbReference type="OrthoDB" id="2121326at2759"/>